<gene>
    <name evidence="2" type="ORF">MNBD_GAMMA09-3489</name>
</gene>
<feature type="domain" description="DUF5666" evidence="1">
    <location>
        <begin position="435"/>
        <end position="460"/>
    </location>
</feature>
<feature type="domain" description="DUF5666" evidence="1">
    <location>
        <begin position="43"/>
        <end position="102"/>
    </location>
</feature>
<feature type="domain" description="DUF5666" evidence="1">
    <location>
        <begin position="121"/>
        <end position="180"/>
    </location>
</feature>
<dbReference type="PROSITE" id="PS51257">
    <property type="entry name" value="PROKAR_LIPOPROTEIN"/>
    <property type="match status" value="1"/>
</dbReference>
<evidence type="ECO:0000259" key="1">
    <source>
        <dbReference type="Pfam" id="PF18914"/>
    </source>
</evidence>
<evidence type="ECO:0000313" key="2">
    <source>
        <dbReference type="EMBL" id="VAW66292.1"/>
    </source>
</evidence>
<dbReference type="EMBL" id="UOFI01000074">
    <property type="protein sequence ID" value="VAW66292.1"/>
    <property type="molecule type" value="Genomic_DNA"/>
</dbReference>
<proteinExistence type="predicted"/>
<dbReference type="InterPro" id="IPR043724">
    <property type="entry name" value="DUF5666"/>
</dbReference>
<protein>
    <recommendedName>
        <fullName evidence="1">DUF5666 domain-containing protein</fullName>
    </recommendedName>
</protein>
<accession>A0A3B0XSW7</accession>
<dbReference type="Pfam" id="PF18914">
    <property type="entry name" value="DUF5666"/>
    <property type="match status" value="6"/>
</dbReference>
<name>A0A3B0XSW7_9ZZZZ</name>
<feature type="domain" description="DUF5666" evidence="1">
    <location>
        <begin position="351"/>
        <end position="414"/>
    </location>
</feature>
<dbReference type="AlphaFoldDB" id="A0A3B0XSW7"/>
<reference evidence="2" key="1">
    <citation type="submission" date="2018-06" db="EMBL/GenBank/DDBJ databases">
        <authorList>
            <person name="Zhirakovskaya E."/>
        </authorList>
    </citation>
    <scope>NUCLEOTIDE SEQUENCE</scope>
</reference>
<feature type="domain" description="DUF5666" evidence="1">
    <location>
        <begin position="195"/>
        <end position="253"/>
    </location>
</feature>
<organism evidence="2">
    <name type="scientific">hydrothermal vent metagenome</name>
    <dbReference type="NCBI Taxonomy" id="652676"/>
    <lineage>
        <taxon>unclassified sequences</taxon>
        <taxon>metagenomes</taxon>
        <taxon>ecological metagenomes</taxon>
    </lineage>
</organism>
<sequence length="501" mass="52370">MNLIYSKNYFRLIAAALLASIIAACSGIGSGLAGIGGSGFVSTGSVSGFGSVFVNGIEFNTDSATFEIDDASGSQQDLSIGMVVQVKGSINADGKTGTATRIRYGNQMEGPVDSTIGITTNADNTQKTFSVLGNKIIVDAVNTVFKGANNFSFDTIAANNAVEISGFYDQNGDLQASYIELKSAVFNPLSSVEIEGTIKGLTGSSFSVRNISIDAAAANLTDFTNGLQNGVYVEVKGIYNNNSAAPGITATEVDADDISLNSDADEVNIEGFVTRYIDNSDFDINGIPVNASAASFEPASLQQDIGNIQQPGMSIKVEAEGAIVNGILIATNIESRRGNAEIHALMKSKDIAGNTMTISIASTDIVVAITSSTTLEDDQQDIDSFSLSDIQAGDFVEIVGFETDTSGITATKIKRSDPSEFNLQGFATSASGLANNGTITVLGATFNFSGATNFKDTSEMPMNMGAIDRMITDINSTPQTLVKIAYDNNQAPNFATSINLE</sequence>
<feature type="domain" description="DUF5666" evidence="1">
    <location>
        <begin position="270"/>
        <end position="334"/>
    </location>
</feature>